<feature type="region of interest" description="Disordered" evidence="1">
    <location>
        <begin position="52"/>
        <end position="121"/>
    </location>
</feature>
<gene>
    <name evidence="2" type="ORF">BKA55DRAFT_536819</name>
</gene>
<dbReference type="GeneID" id="70219823"/>
<dbReference type="PANTHER" id="PTHR38166:SF1">
    <property type="entry name" value="C2H2-TYPE DOMAIN-CONTAINING PROTEIN"/>
    <property type="match status" value="1"/>
</dbReference>
<sequence>MTEETTISDQDEEDVYNTWLDDKKRLVIDVVMKGLCKWLDSRLVSIRGVTANHGEASGSSSRNVDSGDSTQPGHGKEKGHPHSPKRRRTGPNDEDDDHGEGGVRKSKLGQRPHANDEPRFACPYFKRDPGKYCREATCVGPGWVEIHRDKGHLYRRHALPPQCPRCWQDFKTDHLRDVHLQNDPPFQKRANDTNLDGFTRTQEKQLKSRKRSELKMTDAGKWREIYQILFPDDNPATIPDPYHEEMSAIAKPGPSDSNTPVAFATFARREFPRFVRRELEILFQSEFQDVEERIRPKVQDLLLNLQPRLIALYERSAGDVSDGISTPRIDIEAVGAQGHERPSLPAPNPPLDPGASAPWLPSHNSESTSFEFDIDWDLLSEDLFNYPFHDLASSQGVSDQLPATDSWLAL</sequence>
<protein>
    <submittedName>
        <fullName evidence="2">Uncharacterized protein</fullName>
    </submittedName>
</protein>
<organism evidence="2 3">
    <name type="scientific">Fusarium redolens</name>
    <dbReference type="NCBI Taxonomy" id="48865"/>
    <lineage>
        <taxon>Eukaryota</taxon>
        <taxon>Fungi</taxon>
        <taxon>Dikarya</taxon>
        <taxon>Ascomycota</taxon>
        <taxon>Pezizomycotina</taxon>
        <taxon>Sordariomycetes</taxon>
        <taxon>Hypocreomycetidae</taxon>
        <taxon>Hypocreales</taxon>
        <taxon>Nectriaceae</taxon>
        <taxon>Fusarium</taxon>
        <taxon>Fusarium redolens species complex</taxon>
    </lineage>
</organism>
<feature type="compositionally biased region" description="Polar residues" evidence="1">
    <location>
        <begin position="57"/>
        <end position="72"/>
    </location>
</feature>
<dbReference type="Proteomes" id="UP000720189">
    <property type="component" value="Unassembled WGS sequence"/>
</dbReference>
<name>A0A9P9HM21_FUSRE</name>
<feature type="region of interest" description="Disordered" evidence="1">
    <location>
        <begin position="336"/>
        <end position="362"/>
    </location>
</feature>
<evidence type="ECO:0000256" key="1">
    <source>
        <dbReference type="SAM" id="MobiDB-lite"/>
    </source>
</evidence>
<accession>A0A9P9HM21</accession>
<evidence type="ECO:0000313" key="2">
    <source>
        <dbReference type="EMBL" id="KAH7259117.1"/>
    </source>
</evidence>
<proteinExistence type="predicted"/>
<dbReference type="OrthoDB" id="4161727at2759"/>
<dbReference type="RefSeq" id="XP_046051825.1">
    <property type="nucleotide sequence ID" value="XM_046189869.1"/>
</dbReference>
<dbReference type="PANTHER" id="PTHR38166">
    <property type="entry name" value="C2H2-TYPE DOMAIN-CONTAINING PROTEIN-RELATED"/>
    <property type="match status" value="1"/>
</dbReference>
<dbReference type="EMBL" id="JAGMUX010000005">
    <property type="protein sequence ID" value="KAH7259117.1"/>
    <property type="molecule type" value="Genomic_DNA"/>
</dbReference>
<reference evidence="2" key="1">
    <citation type="journal article" date="2021" name="Nat. Commun.">
        <title>Genetic determinants of endophytism in the Arabidopsis root mycobiome.</title>
        <authorList>
            <person name="Mesny F."/>
            <person name="Miyauchi S."/>
            <person name="Thiergart T."/>
            <person name="Pickel B."/>
            <person name="Atanasova L."/>
            <person name="Karlsson M."/>
            <person name="Huettel B."/>
            <person name="Barry K.W."/>
            <person name="Haridas S."/>
            <person name="Chen C."/>
            <person name="Bauer D."/>
            <person name="Andreopoulos W."/>
            <person name="Pangilinan J."/>
            <person name="LaButti K."/>
            <person name="Riley R."/>
            <person name="Lipzen A."/>
            <person name="Clum A."/>
            <person name="Drula E."/>
            <person name="Henrissat B."/>
            <person name="Kohler A."/>
            <person name="Grigoriev I.V."/>
            <person name="Martin F.M."/>
            <person name="Hacquard S."/>
        </authorList>
    </citation>
    <scope>NUCLEOTIDE SEQUENCE</scope>
    <source>
        <strain evidence="2">MPI-CAGE-AT-0023</strain>
    </source>
</reference>
<keyword evidence="3" id="KW-1185">Reference proteome</keyword>
<evidence type="ECO:0000313" key="3">
    <source>
        <dbReference type="Proteomes" id="UP000720189"/>
    </source>
</evidence>
<dbReference type="AlphaFoldDB" id="A0A9P9HM21"/>
<comment type="caution">
    <text evidence="2">The sequence shown here is derived from an EMBL/GenBank/DDBJ whole genome shotgun (WGS) entry which is preliminary data.</text>
</comment>